<dbReference type="EC" id="3.1.4.-" evidence="2"/>
<reference evidence="2 3" key="1">
    <citation type="submission" date="2018-06" db="EMBL/GenBank/DDBJ databases">
        <authorList>
            <consortium name="Pathogen Informatics"/>
            <person name="Doyle S."/>
        </authorList>
    </citation>
    <scope>NUCLEOTIDE SEQUENCE [LARGE SCALE GENOMIC DNA]</scope>
    <source>
        <strain evidence="2 3">NCTC5051</strain>
    </source>
</reference>
<sequence length="78" mass="8614">MQAIGSETVTSPVLDAVLTLSRRLKLMTVAEGVETQEQAEWLRGQGVHFLQGYWISRPLSLAGLVAAHDEPANYFTTR</sequence>
<dbReference type="Proteomes" id="UP000254141">
    <property type="component" value="Unassembled WGS sequence"/>
</dbReference>
<dbReference type="InterPro" id="IPR050706">
    <property type="entry name" value="Cyclic-di-GMP_PDE-like"/>
</dbReference>
<dbReference type="PANTHER" id="PTHR33121">
    <property type="entry name" value="CYCLIC DI-GMP PHOSPHODIESTERASE PDEF"/>
    <property type="match status" value="1"/>
</dbReference>
<dbReference type="AlphaFoldDB" id="A0AB74GUL4"/>
<dbReference type="EMBL" id="UGLU01000001">
    <property type="protein sequence ID" value="STU52496.1"/>
    <property type="molecule type" value="Genomic_DNA"/>
</dbReference>
<accession>A0AB74GUL4</accession>
<dbReference type="PANTHER" id="PTHR33121:SF73">
    <property type="entry name" value="CYCLIC DI-GMP PHOSPHODIESTERASE PDEN-RELATED"/>
    <property type="match status" value="1"/>
</dbReference>
<protein>
    <submittedName>
        <fullName evidence="2">Rtn protein</fullName>
        <ecNumber evidence="2">3.1.4.-</ecNumber>
    </submittedName>
</protein>
<dbReference type="InterPro" id="IPR001633">
    <property type="entry name" value="EAL_dom"/>
</dbReference>
<dbReference type="Gene3D" id="3.20.20.450">
    <property type="entry name" value="EAL domain"/>
    <property type="match status" value="1"/>
</dbReference>
<dbReference type="Pfam" id="PF00563">
    <property type="entry name" value="EAL"/>
    <property type="match status" value="1"/>
</dbReference>
<comment type="caution">
    <text evidence="2">The sequence shown here is derived from an EMBL/GenBank/DDBJ whole genome shotgun (WGS) entry which is preliminary data.</text>
</comment>
<dbReference type="GO" id="GO:0071111">
    <property type="term" value="F:cyclic-guanylate-specific phosphodiesterase activity"/>
    <property type="evidence" value="ECO:0007669"/>
    <property type="project" value="InterPro"/>
</dbReference>
<organism evidence="2 3">
    <name type="scientific">Klebsiella pneumoniae</name>
    <dbReference type="NCBI Taxonomy" id="573"/>
    <lineage>
        <taxon>Bacteria</taxon>
        <taxon>Pseudomonadati</taxon>
        <taxon>Pseudomonadota</taxon>
        <taxon>Gammaproteobacteria</taxon>
        <taxon>Enterobacterales</taxon>
        <taxon>Enterobacteriaceae</taxon>
        <taxon>Klebsiella/Raoultella group</taxon>
        <taxon>Klebsiella</taxon>
        <taxon>Klebsiella pneumoniae complex</taxon>
    </lineage>
</organism>
<dbReference type="InterPro" id="IPR035919">
    <property type="entry name" value="EAL_sf"/>
</dbReference>
<gene>
    <name evidence="2" type="primary">yahA</name>
    <name evidence="2" type="ORF">NCTC5051_03593</name>
</gene>
<evidence type="ECO:0000313" key="3">
    <source>
        <dbReference type="Proteomes" id="UP000254141"/>
    </source>
</evidence>
<proteinExistence type="predicted"/>
<dbReference type="SUPFAM" id="SSF141868">
    <property type="entry name" value="EAL domain-like"/>
    <property type="match status" value="1"/>
</dbReference>
<name>A0AB74GUL4_KLEPN</name>
<feature type="domain" description="EAL" evidence="1">
    <location>
        <begin position="1"/>
        <end position="72"/>
    </location>
</feature>
<evidence type="ECO:0000259" key="1">
    <source>
        <dbReference type="PROSITE" id="PS50883"/>
    </source>
</evidence>
<evidence type="ECO:0000313" key="2">
    <source>
        <dbReference type="EMBL" id="STU52496.1"/>
    </source>
</evidence>
<dbReference type="PROSITE" id="PS50883">
    <property type="entry name" value="EAL"/>
    <property type="match status" value="1"/>
</dbReference>
<keyword evidence="2" id="KW-0378">Hydrolase</keyword>